<dbReference type="InterPro" id="IPR036388">
    <property type="entry name" value="WH-like_DNA-bd_sf"/>
</dbReference>
<dbReference type="GO" id="GO:0002758">
    <property type="term" value="P:innate immune response-activating signaling pathway"/>
    <property type="evidence" value="ECO:0007669"/>
    <property type="project" value="UniProtKB-ARBA"/>
</dbReference>
<evidence type="ECO:0000259" key="4">
    <source>
        <dbReference type="Pfam" id="PF23598"/>
    </source>
</evidence>
<evidence type="ECO:0000256" key="2">
    <source>
        <dbReference type="ARBA" id="ARBA00022821"/>
    </source>
</evidence>
<keyword evidence="2" id="KW-0611">Plant defense</keyword>
<proteinExistence type="predicted"/>
<dbReference type="GO" id="GO:0009626">
    <property type="term" value="P:plant-type hypersensitive response"/>
    <property type="evidence" value="ECO:0007669"/>
    <property type="project" value="UniProtKB-ARBA"/>
</dbReference>
<dbReference type="InterPro" id="IPR055414">
    <property type="entry name" value="LRR_R13L4/SHOC2-like"/>
</dbReference>
<dbReference type="InterPro" id="IPR058922">
    <property type="entry name" value="WHD_DRP"/>
</dbReference>
<evidence type="ECO:0000313" key="5">
    <source>
        <dbReference type="EMBL" id="TVU23116.1"/>
    </source>
</evidence>
<feature type="domain" description="Disease resistance R13L4/SHOC-2-like LRR" evidence="4">
    <location>
        <begin position="384"/>
        <end position="624"/>
    </location>
</feature>
<dbReference type="AlphaFoldDB" id="A0A5J9UHW5"/>
<dbReference type="FunFam" id="1.10.10.10:FF:000322">
    <property type="entry name" value="Probable disease resistance protein At1g63360"/>
    <property type="match status" value="1"/>
</dbReference>
<dbReference type="GO" id="GO:0043531">
    <property type="term" value="F:ADP binding"/>
    <property type="evidence" value="ECO:0007669"/>
    <property type="project" value="InterPro"/>
</dbReference>
<dbReference type="EMBL" id="RWGY01000026">
    <property type="protein sequence ID" value="TVU23116.1"/>
    <property type="molecule type" value="Genomic_DNA"/>
</dbReference>
<dbReference type="InterPro" id="IPR044974">
    <property type="entry name" value="Disease_R_plants"/>
</dbReference>
<sequence>MDKHPELYEDAELILKKCYGLPLAIVTIGGFLAKQPKTAIEWRKLNENISAELELNPELEVIRSILGKSYDGLPYHLKSCFLYLSIFPEDHKISRRCLIRRWTAEGYSREIREKSAEEIADSYFMELIERSMILPSQQSIHSRKKIDSCQVHDLMREISISKSTEENLVFRLEEGCCSNTQGTVRHLAVSSNWRRDKSEFESVVDLSRIRSLTVFGKWRPFFISDKMRLLRVLDLEGTSDLVNHHLQHIGKLLHLKYLSLRDCSSITHLPDSLCNVRQLQTLDITGTKITKLPTTITKLRKLEYLRSGNAGANEVNLHDNIAEAMPKPMQNKLCVSTLISAVVCWHFFAPHDFNDDEGNRNEFLTCTMFCSLVLPAILGVTSPNCVVVPQGISKLKALQTLGIVNLARGKDVLLEIKRLTQLRKLGVAGVNMKNSQEFCSVLADLTSLESLLVQSRGEQGLYGCLDVLSSPPKNMQSLKLYGNLGKLPEWIERLHNLVKLSLRSSRILDQGAAMQVLGKLPNLAILRLQEKSFEGEELCLYFHKEAFTTLMTLELVPLENLKSVTFEQGTSPKLELLQFRGSSDEINDGLFSGLASLPSLKEFMLQNNDKYKDEFLKDVKAQLAENPRAPVLKRN</sequence>
<accession>A0A5J9UHW5</accession>
<dbReference type="Gene3D" id="1.10.8.430">
    <property type="entry name" value="Helical domain of apoptotic protease-activating factors"/>
    <property type="match status" value="1"/>
</dbReference>
<dbReference type="InterPro" id="IPR032675">
    <property type="entry name" value="LRR_dom_sf"/>
</dbReference>
<reference evidence="5 6" key="1">
    <citation type="journal article" date="2019" name="Sci. Rep.">
        <title>A high-quality genome of Eragrostis curvula grass provides insights into Poaceae evolution and supports new strategies to enhance forage quality.</title>
        <authorList>
            <person name="Carballo J."/>
            <person name="Santos B.A.C.M."/>
            <person name="Zappacosta D."/>
            <person name="Garbus I."/>
            <person name="Selva J.P."/>
            <person name="Gallo C.A."/>
            <person name="Diaz A."/>
            <person name="Albertini E."/>
            <person name="Caccamo M."/>
            <person name="Echenique V."/>
        </authorList>
    </citation>
    <scope>NUCLEOTIDE SEQUENCE [LARGE SCALE GENOMIC DNA]</scope>
    <source>
        <strain evidence="6">cv. Victoria</strain>
        <tissue evidence="5">Leaf</tissue>
    </source>
</reference>
<organism evidence="5 6">
    <name type="scientific">Eragrostis curvula</name>
    <name type="common">weeping love grass</name>
    <dbReference type="NCBI Taxonomy" id="38414"/>
    <lineage>
        <taxon>Eukaryota</taxon>
        <taxon>Viridiplantae</taxon>
        <taxon>Streptophyta</taxon>
        <taxon>Embryophyta</taxon>
        <taxon>Tracheophyta</taxon>
        <taxon>Spermatophyta</taxon>
        <taxon>Magnoliopsida</taxon>
        <taxon>Liliopsida</taxon>
        <taxon>Poales</taxon>
        <taxon>Poaceae</taxon>
        <taxon>PACMAD clade</taxon>
        <taxon>Chloridoideae</taxon>
        <taxon>Eragrostideae</taxon>
        <taxon>Eragrostidinae</taxon>
        <taxon>Eragrostis</taxon>
    </lineage>
</organism>
<evidence type="ECO:0000313" key="6">
    <source>
        <dbReference type="Proteomes" id="UP000324897"/>
    </source>
</evidence>
<name>A0A5J9UHW5_9POAL</name>
<dbReference type="GO" id="GO:0042742">
    <property type="term" value="P:defense response to bacterium"/>
    <property type="evidence" value="ECO:0007669"/>
    <property type="project" value="UniProtKB-ARBA"/>
</dbReference>
<dbReference type="Proteomes" id="UP000324897">
    <property type="component" value="Unassembled WGS sequence"/>
</dbReference>
<dbReference type="Pfam" id="PF23598">
    <property type="entry name" value="LRR_14"/>
    <property type="match status" value="2"/>
</dbReference>
<keyword evidence="1" id="KW-0677">Repeat</keyword>
<evidence type="ECO:0000259" key="3">
    <source>
        <dbReference type="Pfam" id="PF23559"/>
    </source>
</evidence>
<feature type="non-terminal residue" evidence="5">
    <location>
        <position position="1"/>
    </location>
</feature>
<dbReference type="PANTHER" id="PTHR23155:SF1114">
    <property type="entry name" value="OS02G0475500 PROTEIN"/>
    <property type="match status" value="1"/>
</dbReference>
<gene>
    <name evidence="5" type="ORF">EJB05_32855</name>
</gene>
<comment type="caution">
    <text evidence="5">The sequence shown here is derived from an EMBL/GenBank/DDBJ whole genome shotgun (WGS) entry which is preliminary data.</text>
</comment>
<dbReference type="InterPro" id="IPR027417">
    <property type="entry name" value="P-loop_NTPase"/>
</dbReference>
<dbReference type="PANTHER" id="PTHR23155">
    <property type="entry name" value="DISEASE RESISTANCE PROTEIN RP"/>
    <property type="match status" value="1"/>
</dbReference>
<dbReference type="Pfam" id="PF23559">
    <property type="entry name" value="WHD_DRP"/>
    <property type="match status" value="1"/>
</dbReference>
<keyword evidence="6" id="KW-1185">Reference proteome</keyword>
<feature type="domain" description="Disease resistance protein winged helix" evidence="3">
    <location>
        <begin position="86"/>
        <end position="158"/>
    </location>
</feature>
<dbReference type="OrthoDB" id="687531at2759"/>
<dbReference type="Gene3D" id="3.80.10.10">
    <property type="entry name" value="Ribonuclease Inhibitor"/>
    <property type="match status" value="2"/>
</dbReference>
<protein>
    <submittedName>
        <fullName evidence="5">Uncharacterized protein</fullName>
    </submittedName>
</protein>
<dbReference type="InterPro" id="IPR042197">
    <property type="entry name" value="Apaf_helical"/>
</dbReference>
<dbReference type="Gene3D" id="1.10.10.10">
    <property type="entry name" value="Winged helix-like DNA-binding domain superfamily/Winged helix DNA-binding domain"/>
    <property type="match status" value="1"/>
</dbReference>
<evidence type="ECO:0000256" key="1">
    <source>
        <dbReference type="ARBA" id="ARBA00022737"/>
    </source>
</evidence>
<dbReference type="SUPFAM" id="SSF52058">
    <property type="entry name" value="L domain-like"/>
    <property type="match status" value="1"/>
</dbReference>
<dbReference type="SUPFAM" id="SSF52540">
    <property type="entry name" value="P-loop containing nucleoside triphosphate hydrolases"/>
    <property type="match status" value="1"/>
</dbReference>
<dbReference type="Gramene" id="TVU23116">
    <property type="protein sequence ID" value="TVU23116"/>
    <property type="gene ID" value="EJB05_32855"/>
</dbReference>
<feature type="domain" description="Disease resistance R13L4/SHOC-2-like LRR" evidence="4">
    <location>
        <begin position="209"/>
        <end position="309"/>
    </location>
</feature>